<gene>
    <name evidence="4" type="primary">LOC106750852</name>
</gene>
<evidence type="ECO:0000313" key="3">
    <source>
        <dbReference type="Proteomes" id="UP000515204"/>
    </source>
</evidence>
<dbReference type="Gene3D" id="1.10.630.10">
    <property type="entry name" value="Cytochrome P450"/>
    <property type="match status" value="1"/>
</dbReference>
<keyword evidence="2" id="KW-0503">Monooxygenase</keyword>
<dbReference type="RefSeq" id="XP_014486946.1">
    <property type="nucleotide sequence ID" value="XM_014631460.1"/>
</dbReference>
<organism evidence="3 4">
    <name type="scientific">Dinoponera quadriceps</name>
    <name type="common">South American ant</name>
    <dbReference type="NCBI Taxonomy" id="609295"/>
    <lineage>
        <taxon>Eukaryota</taxon>
        <taxon>Metazoa</taxon>
        <taxon>Ecdysozoa</taxon>
        <taxon>Arthropoda</taxon>
        <taxon>Hexapoda</taxon>
        <taxon>Insecta</taxon>
        <taxon>Pterygota</taxon>
        <taxon>Neoptera</taxon>
        <taxon>Endopterygota</taxon>
        <taxon>Hymenoptera</taxon>
        <taxon>Apocrita</taxon>
        <taxon>Aculeata</taxon>
        <taxon>Formicoidea</taxon>
        <taxon>Formicidae</taxon>
        <taxon>Ponerinae</taxon>
        <taxon>Ponerini</taxon>
        <taxon>Dinoponera</taxon>
    </lineage>
</organism>
<accession>A0A6P3Y7E3</accession>
<dbReference type="SUPFAM" id="SSF48264">
    <property type="entry name" value="Cytochrome P450"/>
    <property type="match status" value="1"/>
</dbReference>
<dbReference type="Pfam" id="PF00067">
    <property type="entry name" value="p450"/>
    <property type="match status" value="1"/>
</dbReference>
<protein>
    <submittedName>
        <fullName evidence="4">Cytochrome P450 4d2-like</fullName>
    </submittedName>
</protein>
<dbReference type="InterPro" id="IPR001128">
    <property type="entry name" value="Cyt_P450"/>
</dbReference>
<evidence type="ECO:0000256" key="1">
    <source>
        <dbReference type="ARBA" id="ARBA00010617"/>
    </source>
</evidence>
<keyword evidence="2" id="KW-0560">Oxidoreductase</keyword>
<dbReference type="Proteomes" id="UP000515204">
    <property type="component" value="Unplaced"/>
</dbReference>
<comment type="similarity">
    <text evidence="1">Belongs to the cytochrome P450 family.</text>
</comment>
<reference evidence="4" key="1">
    <citation type="submission" date="2025-08" db="UniProtKB">
        <authorList>
            <consortium name="RefSeq"/>
        </authorList>
    </citation>
    <scope>IDENTIFICATION</scope>
</reference>
<dbReference type="OrthoDB" id="7863685at2759"/>
<evidence type="ECO:0000256" key="2">
    <source>
        <dbReference type="ARBA" id="ARBA00023033"/>
    </source>
</evidence>
<dbReference type="GeneID" id="106750852"/>
<dbReference type="GO" id="GO:0020037">
    <property type="term" value="F:heme binding"/>
    <property type="evidence" value="ECO:0007669"/>
    <property type="project" value="InterPro"/>
</dbReference>
<dbReference type="GO" id="GO:0005506">
    <property type="term" value="F:iron ion binding"/>
    <property type="evidence" value="ECO:0007669"/>
    <property type="project" value="InterPro"/>
</dbReference>
<proteinExistence type="inferred from homology"/>
<dbReference type="AlphaFoldDB" id="A0A6P3Y7E3"/>
<dbReference type="InterPro" id="IPR036396">
    <property type="entry name" value="Cyt_P450_sf"/>
</dbReference>
<keyword evidence="3" id="KW-1185">Reference proteome</keyword>
<sequence length="135" mass="15924">MYTIGAEVKTKRANYYLPIEQASQCKKRKCKRKGRLINRVLGHMPLPIIGNIHHAYGYSPEELWRLIYDMLNTYYPIMKNWVFTKPNVFTSQPDDMEKMLNSTKHNVKNYTYKPLHSWLGDGLLTSKERTCLILI</sequence>
<name>A0A6P3Y7E3_DINQU</name>
<dbReference type="GO" id="GO:0016705">
    <property type="term" value="F:oxidoreductase activity, acting on paired donors, with incorporation or reduction of molecular oxygen"/>
    <property type="evidence" value="ECO:0007669"/>
    <property type="project" value="InterPro"/>
</dbReference>
<dbReference type="KEGG" id="dqu:106750852"/>
<evidence type="ECO:0000313" key="4">
    <source>
        <dbReference type="RefSeq" id="XP_014486946.1"/>
    </source>
</evidence>
<dbReference type="GO" id="GO:0004497">
    <property type="term" value="F:monooxygenase activity"/>
    <property type="evidence" value="ECO:0007669"/>
    <property type="project" value="UniProtKB-KW"/>
</dbReference>